<keyword evidence="2" id="KW-1185">Reference proteome</keyword>
<dbReference type="EMBL" id="JAAWVT010000002">
    <property type="protein sequence ID" value="NKG20594.1"/>
    <property type="molecule type" value="Genomic_DNA"/>
</dbReference>
<reference evidence="1 2" key="1">
    <citation type="submission" date="2020-04" db="EMBL/GenBank/DDBJ databases">
        <title>Paeniglutamicibacter sp. ANT13_2, a novel actinomycete isolated from sediment in Antarctica.</title>
        <authorList>
            <person name="Sakdapetsiri C."/>
            <person name="Pinyakong O."/>
        </authorList>
    </citation>
    <scope>NUCLEOTIDE SEQUENCE [LARGE SCALE GENOMIC DNA]</scope>
    <source>
        <strain evidence="1 2">ANT13_2</strain>
    </source>
</reference>
<evidence type="ECO:0008006" key="3">
    <source>
        <dbReference type="Google" id="ProtNLM"/>
    </source>
</evidence>
<organism evidence="1 2">
    <name type="scientific">Paeniglutamicibacter terrestris</name>
    <dbReference type="NCBI Taxonomy" id="2723403"/>
    <lineage>
        <taxon>Bacteria</taxon>
        <taxon>Bacillati</taxon>
        <taxon>Actinomycetota</taxon>
        <taxon>Actinomycetes</taxon>
        <taxon>Micrococcales</taxon>
        <taxon>Micrococcaceae</taxon>
        <taxon>Paeniglutamicibacter</taxon>
    </lineage>
</organism>
<gene>
    <name evidence="1" type="ORF">HED64_07700</name>
</gene>
<comment type="caution">
    <text evidence="1">The sequence shown here is derived from an EMBL/GenBank/DDBJ whole genome shotgun (WGS) entry which is preliminary data.</text>
</comment>
<sequence length="104" mass="12110">MKEQRKVFYKGEHISVPASLAGRQYCRTVTDGEFLLSNPDTGEVVMSFPLPMTAMYWSGKDIASYSIRGIQIQNPTVHWELKVERYRKEYGLRETQMPEVFTEE</sequence>
<dbReference type="RefSeq" id="WP_168151448.1">
    <property type="nucleotide sequence ID" value="NZ_JAAWVT010000002.1"/>
</dbReference>
<proteinExistence type="predicted"/>
<protein>
    <recommendedName>
        <fullName evidence="3">DUF427 domain-containing protein</fullName>
    </recommendedName>
</protein>
<evidence type="ECO:0000313" key="2">
    <source>
        <dbReference type="Proteomes" id="UP000746595"/>
    </source>
</evidence>
<name>A0ABX1G2Y6_9MICC</name>
<dbReference type="Proteomes" id="UP000746595">
    <property type="component" value="Unassembled WGS sequence"/>
</dbReference>
<accession>A0ABX1G2Y6</accession>
<evidence type="ECO:0000313" key="1">
    <source>
        <dbReference type="EMBL" id="NKG20594.1"/>
    </source>
</evidence>